<protein>
    <submittedName>
        <fullName evidence="1">Uncharacterized protein</fullName>
    </submittedName>
</protein>
<dbReference type="Proteomes" id="UP000306319">
    <property type="component" value="Unassembled WGS sequence"/>
</dbReference>
<reference evidence="1" key="1">
    <citation type="submission" date="2019-04" db="EMBL/GenBank/DDBJ databases">
        <title>Microbes associate with the intestines of laboratory mice.</title>
        <authorList>
            <person name="Navarre W."/>
            <person name="Wong E."/>
            <person name="Huang K."/>
            <person name="Tropini C."/>
            <person name="Ng K."/>
            <person name="Yu B."/>
        </authorList>
    </citation>
    <scope>NUCLEOTIDE SEQUENCE</scope>
    <source>
        <strain evidence="1">NM04_E33</strain>
    </source>
</reference>
<proteinExistence type="predicted"/>
<gene>
    <name evidence="1" type="ORF">E5331_05810</name>
</gene>
<name>A0AC61RHI1_9BACT</name>
<sequence>MWELKIHIKPPHQGAGDNVIMTVKDRLLSFLRAEGINNSEFARRMGVSVAYLGAMRKSMPEEKVAKLMQEFPKLNRDWLLYGEGEMLLPHDDAPKVATVERPGMEDYMVPLLPVEAFAGNLQVWSEGILPDECRRVLAPLKGAEMAIQVTGDSMEPNIPNGAMLFIKRINDRAFIPWGHPMVIDTENGVLVKVVQPSAEGSSYIEAQSYNDKYAPIQIPKDCLYGLYRVMAVLTTMCTL</sequence>
<accession>A0AC61RHI1</accession>
<comment type="caution">
    <text evidence="1">The sequence shown here is derived from an EMBL/GenBank/DDBJ whole genome shotgun (WGS) entry which is preliminary data.</text>
</comment>
<organism evidence="1 2">
    <name type="scientific">Lepagella muris</name>
    <dbReference type="NCBI Taxonomy" id="3032870"/>
    <lineage>
        <taxon>Bacteria</taxon>
        <taxon>Pseudomonadati</taxon>
        <taxon>Bacteroidota</taxon>
        <taxon>Bacteroidia</taxon>
        <taxon>Bacteroidales</taxon>
        <taxon>Muribaculaceae</taxon>
        <taxon>Lepagella</taxon>
    </lineage>
</organism>
<evidence type="ECO:0000313" key="2">
    <source>
        <dbReference type="Proteomes" id="UP000306319"/>
    </source>
</evidence>
<dbReference type="EMBL" id="SRYB01000006">
    <property type="protein sequence ID" value="TGY79527.1"/>
    <property type="molecule type" value="Genomic_DNA"/>
</dbReference>
<keyword evidence="2" id="KW-1185">Reference proteome</keyword>
<evidence type="ECO:0000313" key="1">
    <source>
        <dbReference type="EMBL" id="TGY79527.1"/>
    </source>
</evidence>